<evidence type="ECO:0000256" key="1">
    <source>
        <dbReference type="ARBA" id="ARBA00004141"/>
    </source>
</evidence>
<dbReference type="EMBL" id="CP063137">
    <property type="protein sequence ID" value="QOU21737.1"/>
    <property type="molecule type" value="Genomic_DNA"/>
</dbReference>
<feature type="transmembrane region" description="Helical" evidence="6">
    <location>
        <begin position="342"/>
        <end position="365"/>
    </location>
</feature>
<reference evidence="7" key="2">
    <citation type="journal article" name="BMC Genomics">
        <title>New genome assemblies reveal patterns of domestication and adaptation across Brettanomyces (Dekkera) species.</title>
        <authorList>
            <person name="Roach M.J."/>
            <person name="Borneman A.R."/>
        </authorList>
    </citation>
    <scope>NUCLEOTIDE SEQUENCE</scope>
    <source>
        <strain evidence="7">UCD 2041</strain>
    </source>
</reference>
<keyword evidence="4 6" id="KW-1133">Transmembrane helix</keyword>
<evidence type="ECO:0000313" key="7">
    <source>
        <dbReference type="EMBL" id="QOU21737.1"/>
    </source>
</evidence>
<dbReference type="KEGG" id="bbrx:BRETT_001900"/>
<feature type="transmembrane region" description="Helical" evidence="6">
    <location>
        <begin position="41"/>
        <end position="60"/>
    </location>
</feature>
<dbReference type="RefSeq" id="XP_041138230.1">
    <property type="nucleotide sequence ID" value="XM_041280439.1"/>
</dbReference>
<feature type="transmembrane region" description="Helical" evidence="6">
    <location>
        <begin position="283"/>
        <end position="305"/>
    </location>
</feature>
<protein>
    <recommendedName>
        <fullName evidence="9">Major facilitator superfamily (MFS) profile domain-containing protein</fullName>
    </recommendedName>
</protein>
<feature type="transmembrane region" description="Helical" evidence="6">
    <location>
        <begin position="12"/>
        <end position="35"/>
    </location>
</feature>
<evidence type="ECO:0000256" key="5">
    <source>
        <dbReference type="ARBA" id="ARBA00023136"/>
    </source>
</evidence>
<name>A0A871R4M2_DEKBR</name>
<feature type="transmembrane region" description="Helical" evidence="6">
    <location>
        <begin position="72"/>
        <end position="92"/>
    </location>
</feature>
<dbReference type="PANTHER" id="PTHR43791:SF39">
    <property type="entry name" value="TRANSPORTER LIZ1_SEO1, PUTATIVE (AFU_ORTHOLOGUE AFUA_3G00980)-RELATED"/>
    <property type="match status" value="1"/>
</dbReference>
<keyword evidence="2" id="KW-0813">Transport</keyword>
<dbReference type="GO" id="GO:0022857">
    <property type="term" value="F:transmembrane transporter activity"/>
    <property type="evidence" value="ECO:0007669"/>
    <property type="project" value="InterPro"/>
</dbReference>
<dbReference type="Gene3D" id="1.20.1250.20">
    <property type="entry name" value="MFS general substrate transporter like domains"/>
    <property type="match status" value="2"/>
</dbReference>
<reference evidence="7" key="1">
    <citation type="submission" date="2020-10" db="EMBL/GenBank/DDBJ databases">
        <authorList>
            <person name="Palmer J.M."/>
        </authorList>
    </citation>
    <scope>NUCLEOTIDE SEQUENCE</scope>
    <source>
        <strain evidence="7">UCD 2041</strain>
    </source>
</reference>
<evidence type="ECO:0000256" key="3">
    <source>
        <dbReference type="ARBA" id="ARBA00022692"/>
    </source>
</evidence>
<organism evidence="7 8">
    <name type="scientific">Dekkera bruxellensis</name>
    <name type="common">Brettanomyces custersii</name>
    <dbReference type="NCBI Taxonomy" id="5007"/>
    <lineage>
        <taxon>Eukaryota</taxon>
        <taxon>Fungi</taxon>
        <taxon>Dikarya</taxon>
        <taxon>Ascomycota</taxon>
        <taxon>Saccharomycotina</taxon>
        <taxon>Pichiomycetes</taxon>
        <taxon>Pichiales</taxon>
        <taxon>Pichiaceae</taxon>
        <taxon>Brettanomyces</taxon>
    </lineage>
</organism>
<gene>
    <name evidence="7" type="ORF">BRETT_001900</name>
</gene>
<keyword evidence="3 6" id="KW-0812">Transmembrane</keyword>
<comment type="subcellular location">
    <subcellularLocation>
        <location evidence="1">Membrane</location>
        <topology evidence="1">Multi-pass membrane protein</topology>
    </subcellularLocation>
</comment>
<sequence length="446" mass="50935">MQEYLGIHGNELNYANTGYNIASIIFGLPCAYLMSKYNTRWFIITIEILWTVITFCFVAIKTPKQMIALRTILGIVECGHFSAFVFLIGTYYTKLECARRMVVFELFTILGGMFASYIQAGASTSLNGREGFQGWQWTFLIDGIVSIFIIICQFVFLPDILSRTKPNRFLSEHDLQWLQTRKPPLKTEPEPESRLAILKEQLGWLKQWRVWAFWGFGISQDIISLSDQSTQFWIKGWNKIKPGSYTTAQYNNLTSPLAAVTFLCAVLFGWTSDTLFKGKRWPGIAISGIWSFIIMIVLATIPVYGSKPIRFFLYYNTGVAQAAAGLYWCYSQELFAHNLRQAAFVAGGINVWAYVANSIVNNIWFKTSKQPFVQTGHFISAFFAVVYTAIALCLGLTQKRYLEHFKIEDVSFLNNKTDNASSENFPLEKKNNEILEHTLIKDKTKI</sequence>
<feature type="transmembrane region" description="Helical" evidence="6">
    <location>
        <begin position="253"/>
        <end position="271"/>
    </location>
</feature>
<evidence type="ECO:0008006" key="9">
    <source>
        <dbReference type="Google" id="ProtNLM"/>
    </source>
</evidence>
<evidence type="ECO:0000256" key="6">
    <source>
        <dbReference type="SAM" id="Phobius"/>
    </source>
</evidence>
<dbReference type="AlphaFoldDB" id="A0A871R4M2"/>
<dbReference type="InterPro" id="IPR036259">
    <property type="entry name" value="MFS_trans_sf"/>
</dbReference>
<dbReference type="Pfam" id="PF07690">
    <property type="entry name" value="MFS_1"/>
    <property type="match status" value="1"/>
</dbReference>
<dbReference type="SUPFAM" id="SSF103473">
    <property type="entry name" value="MFS general substrate transporter"/>
    <property type="match status" value="1"/>
</dbReference>
<evidence type="ECO:0000256" key="2">
    <source>
        <dbReference type="ARBA" id="ARBA00022448"/>
    </source>
</evidence>
<dbReference type="InterPro" id="IPR011701">
    <property type="entry name" value="MFS"/>
</dbReference>
<feature type="transmembrane region" description="Helical" evidence="6">
    <location>
        <begin position="377"/>
        <end position="397"/>
    </location>
</feature>
<dbReference type="PANTHER" id="PTHR43791">
    <property type="entry name" value="PERMEASE-RELATED"/>
    <property type="match status" value="1"/>
</dbReference>
<keyword evidence="5 6" id="KW-0472">Membrane</keyword>
<dbReference type="Proteomes" id="UP000663131">
    <property type="component" value="Chromosome 9"/>
</dbReference>
<proteinExistence type="predicted"/>
<dbReference type="GO" id="GO:0016020">
    <property type="term" value="C:membrane"/>
    <property type="evidence" value="ECO:0007669"/>
    <property type="project" value="UniProtKB-SubCell"/>
</dbReference>
<dbReference type="GeneID" id="64573824"/>
<dbReference type="OrthoDB" id="3639251at2759"/>
<evidence type="ECO:0000256" key="4">
    <source>
        <dbReference type="ARBA" id="ARBA00022989"/>
    </source>
</evidence>
<evidence type="ECO:0000313" key="8">
    <source>
        <dbReference type="Proteomes" id="UP000663131"/>
    </source>
</evidence>
<feature type="transmembrane region" description="Helical" evidence="6">
    <location>
        <begin position="98"/>
        <end position="118"/>
    </location>
</feature>
<feature type="transmembrane region" description="Helical" evidence="6">
    <location>
        <begin position="139"/>
        <end position="157"/>
    </location>
</feature>
<accession>A0A871R4M2</accession>
<feature type="transmembrane region" description="Helical" evidence="6">
    <location>
        <begin position="311"/>
        <end position="330"/>
    </location>
</feature>